<accession>A0A1T4LLW1</accession>
<proteinExistence type="predicted"/>
<evidence type="ECO:0000256" key="1">
    <source>
        <dbReference type="ARBA" id="ARBA00022729"/>
    </source>
</evidence>
<dbReference type="EMBL" id="FUXI01000006">
    <property type="protein sequence ID" value="SJZ55730.1"/>
    <property type="molecule type" value="Genomic_DNA"/>
</dbReference>
<dbReference type="Gene3D" id="2.60.40.1240">
    <property type="match status" value="1"/>
</dbReference>
<dbReference type="RefSeq" id="WP_078806676.1">
    <property type="nucleotide sequence ID" value="NZ_FUXI01000006.1"/>
</dbReference>
<gene>
    <name evidence="4" type="ORF">SAMN02745116_00721</name>
</gene>
<evidence type="ECO:0000259" key="3">
    <source>
        <dbReference type="Pfam" id="PF11611"/>
    </source>
</evidence>
<dbReference type="AlphaFoldDB" id="A0A1T4LLW1"/>
<keyword evidence="2" id="KW-0812">Transmembrane</keyword>
<feature type="domain" description="DUF4352" evidence="3">
    <location>
        <begin position="158"/>
        <end position="287"/>
    </location>
</feature>
<dbReference type="InterPro" id="IPR029051">
    <property type="entry name" value="DUF4352"/>
</dbReference>
<feature type="transmembrane region" description="Helical" evidence="2">
    <location>
        <begin position="46"/>
        <end position="67"/>
    </location>
</feature>
<feature type="transmembrane region" description="Helical" evidence="2">
    <location>
        <begin position="102"/>
        <end position="121"/>
    </location>
</feature>
<reference evidence="4 5" key="1">
    <citation type="submission" date="2017-02" db="EMBL/GenBank/DDBJ databases">
        <authorList>
            <person name="Peterson S.W."/>
        </authorList>
    </citation>
    <scope>NUCLEOTIDE SEQUENCE [LARGE SCALE GENOMIC DNA]</scope>
    <source>
        <strain evidence="4 5">ATCC BAA-1030</strain>
    </source>
</reference>
<dbReference type="Proteomes" id="UP000190328">
    <property type="component" value="Unassembled WGS sequence"/>
</dbReference>
<keyword evidence="5" id="KW-1185">Reference proteome</keyword>
<evidence type="ECO:0000313" key="5">
    <source>
        <dbReference type="Proteomes" id="UP000190328"/>
    </source>
</evidence>
<evidence type="ECO:0000313" key="4">
    <source>
        <dbReference type="EMBL" id="SJZ55730.1"/>
    </source>
</evidence>
<dbReference type="Pfam" id="PF11611">
    <property type="entry name" value="DUF4352"/>
    <property type="match status" value="1"/>
</dbReference>
<evidence type="ECO:0000256" key="2">
    <source>
        <dbReference type="SAM" id="Phobius"/>
    </source>
</evidence>
<name>A0A1T4LLW1_9ENTE</name>
<dbReference type="OrthoDB" id="2136626at2"/>
<dbReference type="InterPro" id="IPR029050">
    <property type="entry name" value="Immunoprotect_excell_Ig-like"/>
</dbReference>
<feature type="transmembrane region" description="Helical" evidence="2">
    <location>
        <begin position="73"/>
        <end position="90"/>
    </location>
</feature>
<keyword evidence="2" id="KW-1133">Transmembrane helix</keyword>
<keyword evidence="1" id="KW-0732">Signal</keyword>
<sequence length="296" mass="32910">MTDREREKLERRKRLEALSNSEKEELLLRLKEIKAKREKKERKGNSGLAITSLVLGIIGIIGCVVPILNNISFFFGLLAFVFGLIAVLRAKKTNFKNNLGKAGLILAILTMAGVLISQAYYAHLFNKIDKGLESISKDIEKETDLPETSKEAKKENFTIGQEFTVGRVTYKINSTEIVDEIKTGNELLDAKARAKFLVLNVTVTNNGDKELLVSSSFFKLKLGKKIYESAEYSANSAANYSENGEELFFKGINPDVSITGNVVFDVQEDVLKNKDLLLQVQTGVFGTETGFVTLNK</sequence>
<organism evidence="4 5">
    <name type="scientific">Pilibacter termitis</name>
    <dbReference type="NCBI Taxonomy" id="263852"/>
    <lineage>
        <taxon>Bacteria</taxon>
        <taxon>Bacillati</taxon>
        <taxon>Bacillota</taxon>
        <taxon>Bacilli</taxon>
        <taxon>Lactobacillales</taxon>
        <taxon>Enterococcaceae</taxon>
        <taxon>Pilibacter</taxon>
    </lineage>
</organism>
<keyword evidence="2" id="KW-0472">Membrane</keyword>
<dbReference type="STRING" id="263852.SAMN02745116_00721"/>
<protein>
    <recommendedName>
        <fullName evidence="3">DUF4352 domain-containing protein</fullName>
    </recommendedName>
</protein>